<evidence type="ECO:0000313" key="4">
    <source>
        <dbReference type="EMBL" id="ABC76424.1"/>
    </source>
</evidence>
<dbReference type="Pfam" id="PF04233">
    <property type="entry name" value="Phage_Mu_F"/>
    <property type="match status" value="1"/>
</dbReference>
<sequence>MRSAMAIDPALSIVFKLPFQEQESFFKNKLNIPTARWDDLWKGQHARGFMIAGAMKADLLADFRTAVDKAISDGVTLRDFRKDFDRIVAKHGWSYNGSRNWRSEVIYSTNIRTSYAAGRWAQLTDPDMLKFYGYLVYRHGDSIHPRPLHRSWDGTTLPANDPWWDSHYVPNGWGCKCKVFAAGKDEWQAARKNGKGEAPPSPIDPKTGEPVGIDKGWGYNVGKAAFGKSWIQETGKFIELGPWRRAEYPFLPKKLTGERPPVELGERIRKGDVQALRTAVPEGIYRDKMGDSVSVTTAIADHIAGDEQRWDGREQYLPLIPDILENPQEIWVGFMQFVDSGRVYLRRRYVKAYDVGKGRVAGIVADTIKGQTIAFDVIRSENPSGGRLRSGRLIYPEPEER</sequence>
<dbReference type="AlphaFoldDB" id="Q2LQR2"/>
<dbReference type="EMBL" id="CP000252">
    <property type="protein sequence ID" value="ABC76424.1"/>
    <property type="molecule type" value="Genomic_DNA"/>
</dbReference>
<dbReference type="Pfam" id="PF18810">
    <property type="entry name" value="PBECR2"/>
    <property type="match status" value="1"/>
</dbReference>
<reference evidence="4 5" key="1">
    <citation type="journal article" date="2007" name="Proc. Natl. Acad. Sci. U.S.A.">
        <title>The genome of Syntrophus aciditrophicus: life at the thermodynamic limit of microbial growth.</title>
        <authorList>
            <person name="McInerney M.J."/>
            <person name="Rohlin L."/>
            <person name="Mouttaki H."/>
            <person name="Kim U."/>
            <person name="Krupp R.S."/>
            <person name="Rios-Hernandez L."/>
            <person name="Sieber J."/>
            <person name="Struchtemeyer C.G."/>
            <person name="Bhattacharyya A."/>
            <person name="Campbell J.W."/>
            <person name="Gunsalus R.P."/>
        </authorList>
    </citation>
    <scope>NUCLEOTIDE SEQUENCE [LARGE SCALE GENOMIC DNA]</scope>
    <source>
        <strain evidence="4 5">SB</strain>
    </source>
</reference>
<evidence type="ECO:0000256" key="1">
    <source>
        <dbReference type="SAM" id="MobiDB-lite"/>
    </source>
</evidence>
<dbReference type="KEGG" id="sat:SYN_02302"/>
<protein>
    <submittedName>
        <fullName evidence="4">Mu-like prophage Flumu F protein</fullName>
    </submittedName>
</protein>
<dbReference type="eggNOG" id="COG2369">
    <property type="taxonomic scope" value="Bacteria"/>
</dbReference>
<keyword evidence="5" id="KW-1185">Reference proteome</keyword>
<organism evidence="4 5">
    <name type="scientific">Syntrophus aciditrophicus (strain SB)</name>
    <dbReference type="NCBI Taxonomy" id="56780"/>
    <lineage>
        <taxon>Bacteria</taxon>
        <taxon>Pseudomonadati</taxon>
        <taxon>Thermodesulfobacteriota</taxon>
        <taxon>Syntrophia</taxon>
        <taxon>Syntrophales</taxon>
        <taxon>Syntrophaceae</taxon>
        <taxon>Syntrophus</taxon>
    </lineage>
</organism>
<evidence type="ECO:0000259" key="3">
    <source>
        <dbReference type="Pfam" id="PF18810"/>
    </source>
</evidence>
<name>Q2LQR2_SYNAS</name>
<dbReference type="InParanoid" id="Q2LQR2"/>
<feature type="region of interest" description="Disordered" evidence="1">
    <location>
        <begin position="190"/>
        <end position="209"/>
    </location>
</feature>
<dbReference type="InterPro" id="IPR041110">
    <property type="entry name" value="PBECR2"/>
</dbReference>
<proteinExistence type="predicted"/>
<feature type="domain" description="Phage head morphogenesis" evidence="2">
    <location>
        <begin position="62"/>
        <end position="179"/>
    </location>
</feature>
<evidence type="ECO:0000313" key="5">
    <source>
        <dbReference type="Proteomes" id="UP000001933"/>
    </source>
</evidence>
<dbReference type="HOGENOM" id="CLU_044450_3_2_7"/>
<dbReference type="STRING" id="56780.SYN_02302"/>
<evidence type="ECO:0000259" key="2">
    <source>
        <dbReference type="Pfam" id="PF04233"/>
    </source>
</evidence>
<dbReference type="Proteomes" id="UP000001933">
    <property type="component" value="Chromosome"/>
</dbReference>
<accession>Q2LQR2</accession>
<feature type="domain" description="Phage-Barnase-EndoU-ColicinE5/D-RelE like nuclease 2" evidence="3">
    <location>
        <begin position="281"/>
        <end position="395"/>
    </location>
</feature>
<dbReference type="InterPro" id="IPR006528">
    <property type="entry name" value="Phage_head_morphogenesis_dom"/>
</dbReference>
<gene>
    <name evidence="4" type="ORF">SYN_02302</name>
</gene>